<keyword evidence="2" id="KW-1003">Cell membrane</keyword>
<dbReference type="InterPro" id="IPR036249">
    <property type="entry name" value="Thioredoxin-like_sf"/>
</dbReference>
<dbReference type="RefSeq" id="WP_165010027.1">
    <property type="nucleotide sequence ID" value="NZ_CP064954.1"/>
</dbReference>
<keyword evidence="4 7" id="KW-1133">Transmembrane helix</keyword>
<dbReference type="Pfam" id="PF02683">
    <property type="entry name" value="DsbD_TM"/>
    <property type="match status" value="1"/>
</dbReference>
<organism evidence="9 10">
    <name type="scientific">Corynebacterium lizhenjunii</name>
    <dbReference type="NCBI Taxonomy" id="2709394"/>
    <lineage>
        <taxon>Bacteria</taxon>
        <taxon>Bacillati</taxon>
        <taxon>Actinomycetota</taxon>
        <taxon>Actinomycetes</taxon>
        <taxon>Mycobacteriales</taxon>
        <taxon>Corynebacteriaceae</taxon>
        <taxon>Corynebacterium</taxon>
    </lineage>
</organism>
<name>A0A7T0KF19_9CORY</name>
<dbReference type="Proteomes" id="UP000594681">
    <property type="component" value="Chromosome"/>
</dbReference>
<proteinExistence type="predicted"/>
<evidence type="ECO:0000313" key="9">
    <source>
        <dbReference type="EMBL" id="QPK78754.1"/>
    </source>
</evidence>
<dbReference type="Pfam" id="PF08534">
    <property type="entry name" value="Redoxin"/>
    <property type="match status" value="1"/>
</dbReference>
<comment type="subcellular location">
    <subcellularLocation>
        <location evidence="1">Cell membrane</location>
        <topology evidence="1">Multi-pass membrane protein</topology>
    </subcellularLocation>
</comment>
<dbReference type="GO" id="GO:0005886">
    <property type="term" value="C:plasma membrane"/>
    <property type="evidence" value="ECO:0007669"/>
    <property type="project" value="UniProtKB-SubCell"/>
</dbReference>
<evidence type="ECO:0000256" key="6">
    <source>
        <dbReference type="SAM" id="MobiDB-lite"/>
    </source>
</evidence>
<gene>
    <name evidence="9" type="ORF">G7Y31_09440</name>
</gene>
<feature type="transmembrane region" description="Helical" evidence="7">
    <location>
        <begin position="41"/>
        <end position="65"/>
    </location>
</feature>
<dbReference type="PANTHER" id="PTHR42852">
    <property type="entry name" value="THIOL:DISULFIDE INTERCHANGE PROTEIN DSBE"/>
    <property type="match status" value="1"/>
</dbReference>
<dbReference type="Gene3D" id="2.60.120.260">
    <property type="entry name" value="Galactose-binding domain-like"/>
    <property type="match status" value="1"/>
</dbReference>
<dbReference type="Pfam" id="PF17991">
    <property type="entry name" value="Thioredoxin_10"/>
    <property type="match status" value="1"/>
</dbReference>
<dbReference type="InterPro" id="IPR003834">
    <property type="entry name" value="Cyt_c_assmbl_TM_dom"/>
</dbReference>
<evidence type="ECO:0000256" key="4">
    <source>
        <dbReference type="ARBA" id="ARBA00022989"/>
    </source>
</evidence>
<evidence type="ECO:0000313" key="10">
    <source>
        <dbReference type="Proteomes" id="UP000594681"/>
    </source>
</evidence>
<feature type="transmembrane region" description="Helical" evidence="7">
    <location>
        <begin position="6"/>
        <end position="29"/>
    </location>
</feature>
<keyword evidence="10" id="KW-1185">Reference proteome</keyword>
<dbReference type="AlphaFoldDB" id="A0A7T0KF19"/>
<feature type="transmembrane region" description="Helical" evidence="7">
    <location>
        <begin position="71"/>
        <end position="89"/>
    </location>
</feature>
<feature type="compositionally biased region" description="Low complexity" evidence="6">
    <location>
        <begin position="231"/>
        <end position="241"/>
    </location>
</feature>
<dbReference type="InterPro" id="IPR013766">
    <property type="entry name" value="Thioredoxin_domain"/>
</dbReference>
<dbReference type="GO" id="GO:0017004">
    <property type="term" value="P:cytochrome complex assembly"/>
    <property type="evidence" value="ECO:0007669"/>
    <property type="project" value="InterPro"/>
</dbReference>
<evidence type="ECO:0000256" key="7">
    <source>
        <dbReference type="SAM" id="Phobius"/>
    </source>
</evidence>
<dbReference type="PANTHER" id="PTHR42852:SF13">
    <property type="entry name" value="PROTEIN DIPZ"/>
    <property type="match status" value="1"/>
</dbReference>
<dbReference type="InterPro" id="IPR013740">
    <property type="entry name" value="Redoxin"/>
</dbReference>
<feature type="transmembrane region" description="Helical" evidence="7">
    <location>
        <begin position="194"/>
        <end position="215"/>
    </location>
</feature>
<sequence length="544" mass="58781">MFSTLLVGFLGGLITGISPCILPILPLVLAVSGNGGRSRPWLVVGGLVTSFTVATLFATTVLNALHLPGDLVWKVGIGLLVLVGLGMMFPKFQEILEWPFLKLPKATGLQAKARDKGGFVVGLALGVVFVPCAGPVLAAISVAGATGNIDAHILVLCLSFAVGVAIPLLIFALGGNEVGKRVDFFQRNQRSFRFGAGVIVIAMAGLIAVGAPAWLQQKLPSLQLDHSEVLSTSSSQNNTNNGAESADAPVRNAGTPVPQFVGLTGWFNTDAPVDPRTNGKVTLIDFWAYACINCQRNNVHLTKIYDHYKDYGFEMVGIHAPEYAFEREAANVQRAAKEQGINYPVAQDNDFATWGVFENQFWPAHYLVDANGNLRESHHGEGNYAETEQLIRQLLQERDPNVELPAPIEGAEASTTANRNPETYLGTARARYFDNPGYRDGTHTFDLGAPRLGQYSLGGTWTLDKQPITAGPDAHLRLNYHASWVQLVVSGRGTVTAHRADGSTREFPVREDGTIDLVKEKDPQTEILDLDISEGVSLYSFTFG</sequence>
<protein>
    <submittedName>
        <fullName evidence="9">Redoxin domain-containing protein</fullName>
    </submittedName>
</protein>
<dbReference type="Gene3D" id="3.40.30.10">
    <property type="entry name" value="Glutaredoxin"/>
    <property type="match status" value="1"/>
</dbReference>
<dbReference type="GO" id="GO:0016491">
    <property type="term" value="F:oxidoreductase activity"/>
    <property type="evidence" value="ECO:0007669"/>
    <property type="project" value="InterPro"/>
</dbReference>
<dbReference type="PROSITE" id="PS51352">
    <property type="entry name" value="THIOREDOXIN_2"/>
    <property type="match status" value="1"/>
</dbReference>
<evidence type="ECO:0000256" key="5">
    <source>
        <dbReference type="ARBA" id="ARBA00023136"/>
    </source>
</evidence>
<feature type="transmembrane region" description="Helical" evidence="7">
    <location>
        <begin position="119"/>
        <end position="145"/>
    </location>
</feature>
<dbReference type="InterPro" id="IPR050553">
    <property type="entry name" value="Thioredoxin_ResA/DsbE_sf"/>
</dbReference>
<dbReference type="KEGG" id="cliz:G7Y31_09440"/>
<dbReference type="EMBL" id="CP064954">
    <property type="protein sequence ID" value="QPK78754.1"/>
    <property type="molecule type" value="Genomic_DNA"/>
</dbReference>
<keyword evidence="5 7" id="KW-0472">Membrane</keyword>
<accession>A0A7T0KF19</accession>
<feature type="region of interest" description="Disordered" evidence="6">
    <location>
        <begin position="230"/>
        <end position="252"/>
    </location>
</feature>
<evidence type="ECO:0000259" key="8">
    <source>
        <dbReference type="PROSITE" id="PS51352"/>
    </source>
</evidence>
<dbReference type="SUPFAM" id="SSF52833">
    <property type="entry name" value="Thioredoxin-like"/>
    <property type="match status" value="1"/>
</dbReference>
<reference evidence="9 10" key="1">
    <citation type="submission" date="2020-11" db="EMBL/GenBank/DDBJ databases">
        <title>Corynebacterium sp. ZJ-599.</title>
        <authorList>
            <person name="Zhou J."/>
        </authorList>
    </citation>
    <scope>NUCLEOTIDE SEQUENCE [LARGE SCALE GENOMIC DNA]</scope>
    <source>
        <strain evidence="9 10">ZJ-599</strain>
    </source>
</reference>
<evidence type="ECO:0000256" key="2">
    <source>
        <dbReference type="ARBA" id="ARBA00022475"/>
    </source>
</evidence>
<feature type="transmembrane region" description="Helical" evidence="7">
    <location>
        <begin position="151"/>
        <end position="173"/>
    </location>
</feature>
<evidence type="ECO:0000256" key="1">
    <source>
        <dbReference type="ARBA" id="ARBA00004651"/>
    </source>
</evidence>
<keyword evidence="3 7" id="KW-0812">Transmembrane</keyword>
<feature type="domain" description="Thioredoxin" evidence="8">
    <location>
        <begin position="251"/>
        <end position="396"/>
    </location>
</feature>
<dbReference type="InterPro" id="IPR041017">
    <property type="entry name" value="Thioredoxin_10"/>
</dbReference>
<evidence type="ECO:0000256" key="3">
    <source>
        <dbReference type="ARBA" id="ARBA00022692"/>
    </source>
</evidence>